<dbReference type="PANTHER" id="PTHR47618">
    <property type="entry name" value="BIFUNCTIONAL OLIGORIBONUCLEASE AND PAP PHOSPHATASE NRNA"/>
    <property type="match status" value="1"/>
</dbReference>
<dbReference type="GO" id="GO:0003676">
    <property type="term" value="F:nucleic acid binding"/>
    <property type="evidence" value="ECO:0007669"/>
    <property type="project" value="InterPro"/>
</dbReference>
<proteinExistence type="predicted"/>
<dbReference type="Pfam" id="PF01368">
    <property type="entry name" value="DHH"/>
    <property type="match status" value="1"/>
</dbReference>
<dbReference type="InterPro" id="IPR001667">
    <property type="entry name" value="DDH_dom"/>
</dbReference>
<dbReference type="RefSeq" id="WP_062253867.1">
    <property type="nucleotide sequence ID" value="NZ_CP014229.1"/>
</dbReference>
<dbReference type="InterPro" id="IPR003156">
    <property type="entry name" value="DHHA1_dom"/>
</dbReference>
<dbReference type="KEGG" id="dfi:AXF13_12940"/>
<dbReference type="InterPro" id="IPR051319">
    <property type="entry name" value="Oligoribo/pAp-PDE_c-di-AMP_PDE"/>
</dbReference>
<gene>
    <name evidence="3" type="ORF">AXF13_12940</name>
</gene>
<dbReference type="EMBL" id="CP014229">
    <property type="protein sequence ID" value="AMD90958.1"/>
    <property type="molecule type" value="Genomic_DNA"/>
</dbReference>
<keyword evidence="4" id="KW-1185">Reference proteome</keyword>
<evidence type="ECO:0000313" key="3">
    <source>
        <dbReference type="EMBL" id="AMD90958.1"/>
    </source>
</evidence>
<dbReference type="Gene3D" id="3.10.310.30">
    <property type="match status" value="1"/>
</dbReference>
<feature type="domain" description="DHHA1" evidence="2">
    <location>
        <begin position="252"/>
        <end position="331"/>
    </location>
</feature>
<dbReference type="InterPro" id="IPR038763">
    <property type="entry name" value="DHH_sf"/>
</dbReference>
<accession>A0A0X8JM64</accession>
<dbReference type="PANTHER" id="PTHR47618:SF1">
    <property type="entry name" value="BIFUNCTIONAL OLIGORIBONUCLEASE AND PAP PHOSPHATASE NRNA"/>
    <property type="match status" value="1"/>
</dbReference>
<reference evidence="4" key="1">
    <citation type="submission" date="2016-02" db="EMBL/GenBank/DDBJ databases">
        <authorList>
            <person name="Holder M.E."/>
            <person name="Ajami N.J."/>
            <person name="Petrosino J.F."/>
        </authorList>
    </citation>
    <scope>NUCLEOTIDE SEQUENCE [LARGE SCALE GENOMIC DNA]</scope>
    <source>
        <strain evidence="4">CCUG 45958</strain>
    </source>
</reference>
<evidence type="ECO:0000259" key="2">
    <source>
        <dbReference type="Pfam" id="PF02272"/>
    </source>
</evidence>
<feature type="domain" description="DDH" evidence="1">
    <location>
        <begin position="27"/>
        <end position="170"/>
    </location>
</feature>
<dbReference type="Pfam" id="PF02272">
    <property type="entry name" value="DHHA1"/>
    <property type="match status" value="1"/>
</dbReference>
<dbReference type="SUPFAM" id="SSF64182">
    <property type="entry name" value="DHH phosphoesterases"/>
    <property type="match status" value="1"/>
</dbReference>
<organism evidence="3 4">
    <name type="scientific">Desulfovibrio fairfieldensis</name>
    <dbReference type="NCBI Taxonomy" id="44742"/>
    <lineage>
        <taxon>Bacteria</taxon>
        <taxon>Pseudomonadati</taxon>
        <taxon>Thermodesulfobacteriota</taxon>
        <taxon>Desulfovibrionia</taxon>
        <taxon>Desulfovibrionales</taxon>
        <taxon>Desulfovibrionaceae</taxon>
        <taxon>Desulfovibrio</taxon>
    </lineage>
</organism>
<dbReference type="Gene3D" id="3.90.1640.10">
    <property type="entry name" value="inorganic pyrophosphatase (n-terminal core)"/>
    <property type="match status" value="1"/>
</dbReference>
<name>A0A0X8JM64_9BACT</name>
<dbReference type="AlphaFoldDB" id="A0A0X8JM64"/>
<evidence type="ECO:0000313" key="4">
    <source>
        <dbReference type="Proteomes" id="UP000069241"/>
    </source>
</evidence>
<evidence type="ECO:0000259" key="1">
    <source>
        <dbReference type="Pfam" id="PF01368"/>
    </source>
</evidence>
<protein>
    <submittedName>
        <fullName evidence="3">Phosphoesterase</fullName>
    </submittedName>
</protein>
<dbReference type="STRING" id="44742.AXF13_12940"/>
<dbReference type="Proteomes" id="UP000069241">
    <property type="component" value="Chromosome"/>
</dbReference>
<sequence>MPQTELIPAFFRDGAQRMAQALRGVDRVLVSGHVNPDGDAVGSLAAAGHILRAMGKEFILYSSTGLPQYLKFFPLPGTVRTSLRHLPFTPRSALLLDCGEPHRLGSELADRLPRLTSVNIDHHLGGNGMGSLANWVEPQAAATAQLMAYVALAAGLPLENELACDVALGIITDTGGFCHGNTSADVFSLCAHLVRNGCDLTGLRERLENTWSMGRMRLWGRLMDRARLERNGEIAFCRVLLEDLRQCRALKEDLEGFVEQLRRLGGVRAAALLREDSPELCKFSLRSYGATDVRAAAAALGGGGHLNAAGGTLRMTPDRAEEALLAAVNAQLDREDNI</sequence>